<dbReference type="InParanoid" id="A0A5J5F469"/>
<sequence>MRHEPRLCAAGKHRRTDPLAVHASCHYHQPQSLQIVLRQGKSFNTNNFPLDVRRYEWLRATLSQELRVDLPSAEKVVLEMGEMLGRIHWLGGYDARDVEFIMGGDGFTGVVSTSSTSTRCGHGGGLPKTFRDCSTHSSKMIHIIPGPRDGGSLYRRFREGYLLAYPPTDCGRSIVEAFLTAIEKKDGIVG</sequence>
<protein>
    <recommendedName>
        <fullName evidence="3">DUF3669 domain-containing protein</fullName>
    </recommendedName>
</protein>
<proteinExistence type="predicted"/>
<comment type="caution">
    <text evidence="1">The sequence shown here is derived from an EMBL/GenBank/DDBJ whole genome shotgun (WGS) entry which is preliminary data.</text>
</comment>
<dbReference type="AlphaFoldDB" id="A0A5J5F469"/>
<evidence type="ECO:0008006" key="3">
    <source>
        <dbReference type="Google" id="ProtNLM"/>
    </source>
</evidence>
<dbReference type="PANTHER" id="PTHR40780:SF2">
    <property type="entry name" value="DUF3669 DOMAIN-CONTAINING PROTEIN"/>
    <property type="match status" value="1"/>
</dbReference>
<dbReference type="PANTHER" id="PTHR40780">
    <property type="entry name" value="DUF3669 DOMAIN-CONTAINING PROTEIN"/>
    <property type="match status" value="1"/>
</dbReference>
<name>A0A5J5F469_9PEZI</name>
<dbReference type="Proteomes" id="UP000326924">
    <property type="component" value="Unassembled WGS sequence"/>
</dbReference>
<dbReference type="OrthoDB" id="2993351at2759"/>
<evidence type="ECO:0000313" key="1">
    <source>
        <dbReference type="EMBL" id="KAA8911321.1"/>
    </source>
</evidence>
<accession>A0A5J5F469</accession>
<organism evidence="1 2">
    <name type="scientific">Sphaerosporella brunnea</name>
    <dbReference type="NCBI Taxonomy" id="1250544"/>
    <lineage>
        <taxon>Eukaryota</taxon>
        <taxon>Fungi</taxon>
        <taxon>Dikarya</taxon>
        <taxon>Ascomycota</taxon>
        <taxon>Pezizomycotina</taxon>
        <taxon>Pezizomycetes</taxon>
        <taxon>Pezizales</taxon>
        <taxon>Pyronemataceae</taxon>
        <taxon>Sphaerosporella</taxon>
    </lineage>
</organism>
<evidence type="ECO:0000313" key="2">
    <source>
        <dbReference type="Proteomes" id="UP000326924"/>
    </source>
</evidence>
<keyword evidence="2" id="KW-1185">Reference proteome</keyword>
<reference evidence="1 2" key="1">
    <citation type="submission" date="2019-09" db="EMBL/GenBank/DDBJ databases">
        <title>Draft genome of the ectomycorrhizal ascomycete Sphaerosporella brunnea.</title>
        <authorList>
            <consortium name="DOE Joint Genome Institute"/>
            <person name="Benucci G.M."/>
            <person name="Marozzi G."/>
            <person name="Antonielli L."/>
            <person name="Sanchez S."/>
            <person name="Marco P."/>
            <person name="Wang X."/>
            <person name="Falini L.B."/>
            <person name="Barry K."/>
            <person name="Haridas S."/>
            <person name="Lipzen A."/>
            <person name="Labutti K."/>
            <person name="Grigoriev I.V."/>
            <person name="Murat C."/>
            <person name="Martin F."/>
            <person name="Albertini E."/>
            <person name="Donnini D."/>
            <person name="Bonito G."/>
        </authorList>
    </citation>
    <scope>NUCLEOTIDE SEQUENCE [LARGE SCALE GENOMIC DNA]</scope>
    <source>
        <strain evidence="1 2">Sb_GMNB300</strain>
    </source>
</reference>
<dbReference type="EMBL" id="VXIS01000037">
    <property type="protein sequence ID" value="KAA8911321.1"/>
    <property type="molecule type" value="Genomic_DNA"/>
</dbReference>
<gene>
    <name evidence="1" type="ORF">FN846DRAFT_450859</name>
</gene>